<evidence type="ECO:0000313" key="1">
    <source>
        <dbReference type="EMBL" id="VDP01747.1"/>
    </source>
</evidence>
<protein>
    <submittedName>
        <fullName evidence="1 3">Uncharacterized protein</fullName>
    </submittedName>
</protein>
<gene>
    <name evidence="1" type="ORF">SCUD_LOCUS6196</name>
</gene>
<evidence type="ECO:0000313" key="3">
    <source>
        <dbReference type="WBParaSite" id="SCUD_0000619701-mRNA-1"/>
    </source>
</evidence>
<dbReference type="AlphaFoldDB" id="A0A183JU07"/>
<accession>A0A183JU07</accession>
<dbReference type="EMBL" id="UZAK01012623">
    <property type="protein sequence ID" value="VDP01747.1"/>
    <property type="molecule type" value="Genomic_DNA"/>
</dbReference>
<reference evidence="3" key="1">
    <citation type="submission" date="2016-06" db="UniProtKB">
        <authorList>
            <consortium name="WormBaseParasite"/>
        </authorList>
    </citation>
    <scope>IDENTIFICATION</scope>
</reference>
<reference evidence="1 2" key="2">
    <citation type="submission" date="2018-11" db="EMBL/GenBank/DDBJ databases">
        <authorList>
            <consortium name="Pathogen Informatics"/>
        </authorList>
    </citation>
    <scope>NUCLEOTIDE SEQUENCE [LARGE SCALE GENOMIC DNA]</scope>
    <source>
        <strain evidence="1">Dakar</strain>
        <strain evidence="2">Dakar, Senegal</strain>
    </source>
</reference>
<dbReference type="Proteomes" id="UP000279833">
    <property type="component" value="Unassembled WGS sequence"/>
</dbReference>
<proteinExistence type="predicted"/>
<sequence>MYISSSSTFELFGIGSFTSSYTTSEVIFEQKFTRL</sequence>
<keyword evidence="2" id="KW-1185">Reference proteome</keyword>
<evidence type="ECO:0000313" key="2">
    <source>
        <dbReference type="Proteomes" id="UP000279833"/>
    </source>
</evidence>
<dbReference type="WBParaSite" id="SCUD_0000619701-mRNA-1">
    <property type="protein sequence ID" value="SCUD_0000619701-mRNA-1"/>
    <property type="gene ID" value="SCUD_0000619701"/>
</dbReference>
<name>A0A183JU07_9TREM</name>
<organism evidence="3">
    <name type="scientific">Schistosoma curassoni</name>
    <dbReference type="NCBI Taxonomy" id="6186"/>
    <lineage>
        <taxon>Eukaryota</taxon>
        <taxon>Metazoa</taxon>
        <taxon>Spiralia</taxon>
        <taxon>Lophotrochozoa</taxon>
        <taxon>Platyhelminthes</taxon>
        <taxon>Trematoda</taxon>
        <taxon>Digenea</taxon>
        <taxon>Strigeidida</taxon>
        <taxon>Schistosomatoidea</taxon>
        <taxon>Schistosomatidae</taxon>
        <taxon>Schistosoma</taxon>
    </lineage>
</organism>